<dbReference type="Gene3D" id="1.10.569.10">
    <property type="entry name" value="Aldehyde Ferredoxin Oxidoreductase Protein, subunit A, domain 2"/>
    <property type="match status" value="1"/>
</dbReference>
<reference evidence="2" key="1">
    <citation type="journal article" date="2014" name="Front. Microbiol.">
        <title>High frequency of phylogenetically diverse reductive dehalogenase-homologous genes in deep subseafloor sedimentary metagenomes.</title>
        <authorList>
            <person name="Kawai M."/>
            <person name="Futagami T."/>
            <person name="Toyoda A."/>
            <person name="Takaki Y."/>
            <person name="Nishi S."/>
            <person name="Hori S."/>
            <person name="Arai W."/>
            <person name="Tsubouchi T."/>
            <person name="Morono Y."/>
            <person name="Uchiyama I."/>
            <person name="Ito T."/>
            <person name="Fujiyama A."/>
            <person name="Inagaki F."/>
            <person name="Takami H."/>
        </authorList>
    </citation>
    <scope>NUCLEOTIDE SEQUENCE</scope>
    <source>
        <strain evidence="2">Expedition CK06-06</strain>
    </source>
</reference>
<dbReference type="PANTHER" id="PTHR30038">
    <property type="entry name" value="ALDEHYDE FERREDOXIN OXIDOREDUCTASE"/>
    <property type="match status" value="1"/>
</dbReference>
<evidence type="ECO:0000259" key="1">
    <source>
        <dbReference type="Pfam" id="PF01314"/>
    </source>
</evidence>
<dbReference type="PANTHER" id="PTHR30038:SF0">
    <property type="entry name" value="TUNGSTEN-CONTAINING ALDEHYDE FERREDOXIN OXIDOREDUCTASE"/>
    <property type="match status" value="1"/>
</dbReference>
<gene>
    <name evidence="2" type="ORF">S03H2_50433</name>
</gene>
<protein>
    <recommendedName>
        <fullName evidence="1">Aldehyde ferredoxin oxidoreductase C-terminal domain-containing protein</fullName>
    </recommendedName>
</protein>
<comment type="caution">
    <text evidence="2">The sequence shown here is derived from an EMBL/GenBank/DDBJ whole genome shotgun (WGS) entry which is preliminary data.</text>
</comment>
<dbReference type="EMBL" id="BARU01031927">
    <property type="protein sequence ID" value="GAH65216.1"/>
    <property type="molecule type" value="Genomic_DNA"/>
</dbReference>
<dbReference type="InterPro" id="IPR051919">
    <property type="entry name" value="W-dependent_AOR"/>
</dbReference>
<dbReference type="AlphaFoldDB" id="X1H4W8"/>
<dbReference type="GO" id="GO:0051536">
    <property type="term" value="F:iron-sulfur cluster binding"/>
    <property type="evidence" value="ECO:0007669"/>
    <property type="project" value="InterPro"/>
</dbReference>
<dbReference type="InterPro" id="IPR036021">
    <property type="entry name" value="Tungsten_al_ferr_oxy-like_C"/>
</dbReference>
<dbReference type="GO" id="GO:0009055">
    <property type="term" value="F:electron transfer activity"/>
    <property type="evidence" value="ECO:0007669"/>
    <property type="project" value="InterPro"/>
</dbReference>
<feature type="non-terminal residue" evidence="2">
    <location>
        <position position="262"/>
    </location>
</feature>
<dbReference type="GO" id="GO:0016625">
    <property type="term" value="F:oxidoreductase activity, acting on the aldehyde or oxo group of donors, iron-sulfur protein as acceptor"/>
    <property type="evidence" value="ECO:0007669"/>
    <property type="project" value="InterPro"/>
</dbReference>
<dbReference type="InterPro" id="IPR001203">
    <property type="entry name" value="OxRdtase_Ald_Fedxn_C"/>
</dbReference>
<dbReference type="InterPro" id="IPR013984">
    <property type="entry name" value="Ald_Fedxn_OxRdtase_dom2"/>
</dbReference>
<dbReference type="SUPFAM" id="SSF48310">
    <property type="entry name" value="Aldehyde ferredoxin oxidoreductase, C-terminal domains"/>
    <property type="match status" value="1"/>
</dbReference>
<organism evidence="2">
    <name type="scientific">marine sediment metagenome</name>
    <dbReference type="NCBI Taxonomy" id="412755"/>
    <lineage>
        <taxon>unclassified sequences</taxon>
        <taxon>metagenomes</taxon>
        <taxon>ecological metagenomes</taxon>
    </lineage>
</organism>
<evidence type="ECO:0000313" key="2">
    <source>
        <dbReference type="EMBL" id="GAH65216.1"/>
    </source>
</evidence>
<proteinExistence type="predicted"/>
<name>X1H4W8_9ZZZZ</name>
<feature type="domain" description="Aldehyde ferredoxin oxidoreductase C-terminal" evidence="1">
    <location>
        <begin position="13"/>
        <end position="246"/>
    </location>
</feature>
<accession>X1H4W8</accession>
<dbReference type="Pfam" id="PF01314">
    <property type="entry name" value="AFOR_C"/>
    <property type="match status" value="1"/>
</dbReference>
<feature type="non-terminal residue" evidence="2">
    <location>
        <position position="1"/>
    </location>
</feature>
<sequence length="262" mass="27612">PIFDQQAFKDARKSFSTALVNHPQTTSYADYGTAAMANMCNGFGALPTRNFSEGTFEHVEKIGGEQLRSTLLERGGVANTTHACMAGCAIRCSNVFSDQSGEQVIVAPVEYETIGLMGSNLGIDSLDVIAEMNREANDLGLDSIEIGAALGVACEAGLMEFGDGERALELIGEIRAQSPLGRVLGNGAAAAGLVFGVERVPVVKGQALSAYDPRAIKGMGVTYATTPQGADHTTGMTIRAKIKHTQIQGQVEKSREAQLKMA</sequence>